<dbReference type="EMBL" id="BAABIY010000031">
    <property type="protein sequence ID" value="GAA5099540.1"/>
    <property type="molecule type" value="Genomic_DNA"/>
</dbReference>
<protein>
    <recommendedName>
        <fullName evidence="3">Phage related protein</fullName>
    </recommendedName>
</protein>
<organism evidence="1 2">
    <name type="scientific">Bartonella acomydis</name>
    <dbReference type="NCBI Taxonomy" id="686234"/>
    <lineage>
        <taxon>Bacteria</taxon>
        <taxon>Pseudomonadati</taxon>
        <taxon>Pseudomonadota</taxon>
        <taxon>Alphaproteobacteria</taxon>
        <taxon>Hyphomicrobiales</taxon>
        <taxon>Bartonellaceae</taxon>
        <taxon>Bartonella</taxon>
    </lineage>
</organism>
<evidence type="ECO:0000313" key="2">
    <source>
        <dbReference type="Proteomes" id="UP001501525"/>
    </source>
</evidence>
<keyword evidence="2" id="KW-1185">Reference proteome</keyword>
<name>A0ABP9MRS9_9HYPH</name>
<evidence type="ECO:0000313" key="1">
    <source>
        <dbReference type="EMBL" id="GAA5099540.1"/>
    </source>
</evidence>
<dbReference type="RefSeq" id="WP_345096977.1">
    <property type="nucleotide sequence ID" value="NZ_BAABIY010000031.1"/>
</dbReference>
<sequence>MPNVFYAAGDTVTAEHAKLIVERCDHLPDGFTLRDLHQKSWTGLKDKQAVKQVLEVLCHCNYIRQIPSDNNFKSGRPIIRYEWHPFVKSYKTPQ</sequence>
<proteinExistence type="predicted"/>
<dbReference type="Proteomes" id="UP001501525">
    <property type="component" value="Unassembled WGS sequence"/>
</dbReference>
<comment type="caution">
    <text evidence="1">The sequence shown here is derived from an EMBL/GenBank/DDBJ whole genome shotgun (WGS) entry which is preliminary data.</text>
</comment>
<evidence type="ECO:0008006" key="3">
    <source>
        <dbReference type="Google" id="ProtNLM"/>
    </source>
</evidence>
<gene>
    <name evidence="1" type="ORF">GCM10023260_10810</name>
</gene>
<accession>A0ABP9MRS9</accession>
<reference evidence="2" key="1">
    <citation type="journal article" date="2019" name="Int. J. Syst. Evol. Microbiol.">
        <title>The Global Catalogue of Microorganisms (GCM) 10K type strain sequencing project: providing services to taxonomists for standard genome sequencing and annotation.</title>
        <authorList>
            <consortium name="The Broad Institute Genomics Platform"/>
            <consortium name="The Broad Institute Genome Sequencing Center for Infectious Disease"/>
            <person name="Wu L."/>
            <person name="Ma J."/>
        </authorList>
    </citation>
    <scope>NUCLEOTIDE SEQUENCE [LARGE SCALE GENOMIC DNA]</scope>
    <source>
        <strain evidence="2">JCM 17706</strain>
    </source>
</reference>